<dbReference type="PATRIC" id="fig|1053231.3.peg.3771"/>
<dbReference type="HOGENOM" id="CLU_1399987_0_0_9"/>
<dbReference type="Proteomes" id="UP000014019">
    <property type="component" value="Unassembled WGS sequence"/>
</dbReference>
<dbReference type="EMBL" id="AHEZ01000054">
    <property type="protein sequence ID" value="EOP67413.1"/>
    <property type="molecule type" value="Genomic_DNA"/>
</dbReference>
<sequence>MNANEILKMSIQNVREMYSNSILILRDVDTQLSEHNLMPLFGNTLGSETSKSITQTTEQFNTFFPQFMCRVYVRAAEQHLKVVFVNVQFYHPNYPTLGPTVNVGVFTLPEPYTSIELKKKLYYWWLKYAIFETNTSEQIDVTGNHIETQPWIENRDTTVCHFWSYELVHFQHHGDIQSKVVQGILQYFSTTRDN</sequence>
<gene>
    <name evidence="1" type="ORF">IIQ_05366</name>
</gene>
<name>R8QAJ7_BACCE</name>
<dbReference type="AlphaFoldDB" id="R8QAJ7"/>
<reference evidence="1 2" key="1">
    <citation type="submission" date="2012-12" db="EMBL/GenBank/DDBJ databases">
        <title>The Genome Sequence of Bacillus cereus VD118.</title>
        <authorList>
            <consortium name="The Broad Institute Genome Sequencing Platform"/>
            <consortium name="The Broad Institute Genome Sequencing Center for Infectious Disease"/>
            <person name="Feldgarden M."/>
            <person name="Van der Auwera G.A."/>
            <person name="Mahillon J."/>
            <person name="Duprez V."/>
            <person name="Timmery S."/>
            <person name="Mattelet C."/>
            <person name="Dierick K."/>
            <person name="Sun M."/>
            <person name="Yu Z."/>
            <person name="Zhu L."/>
            <person name="Hu X."/>
            <person name="Shank E.B."/>
            <person name="Swiecicka I."/>
            <person name="Hansen B.M."/>
            <person name="Andrup L."/>
            <person name="Walker B."/>
            <person name="Young S.K."/>
            <person name="Zeng Q."/>
            <person name="Gargeya S."/>
            <person name="Fitzgerald M."/>
            <person name="Haas B."/>
            <person name="Abouelleil A."/>
            <person name="Alvarado L."/>
            <person name="Arachchi H.M."/>
            <person name="Berlin A.M."/>
            <person name="Chapman S.B."/>
            <person name="Dewar J."/>
            <person name="Goldberg J."/>
            <person name="Griggs A."/>
            <person name="Gujja S."/>
            <person name="Hansen M."/>
            <person name="Howarth C."/>
            <person name="Imamovic A."/>
            <person name="Larimer J."/>
            <person name="McCowan C."/>
            <person name="Murphy C."/>
            <person name="Neiman D."/>
            <person name="Pearson M."/>
            <person name="Priest M."/>
            <person name="Roberts A."/>
            <person name="Saif S."/>
            <person name="Shea T."/>
            <person name="Sisk P."/>
            <person name="Sykes S."/>
            <person name="Wortman J."/>
            <person name="Nusbaum C."/>
            <person name="Birren B."/>
        </authorList>
    </citation>
    <scope>NUCLEOTIDE SEQUENCE [LARGE SCALE GENOMIC DNA]</scope>
    <source>
        <strain evidence="1 2">VD118</strain>
    </source>
</reference>
<proteinExistence type="predicted"/>
<dbReference type="RefSeq" id="WP_016105748.1">
    <property type="nucleotide sequence ID" value="NZ_KB976799.1"/>
</dbReference>
<organism evidence="1 2">
    <name type="scientific">Bacillus cereus VD118</name>
    <dbReference type="NCBI Taxonomy" id="1053231"/>
    <lineage>
        <taxon>Bacteria</taxon>
        <taxon>Bacillati</taxon>
        <taxon>Bacillota</taxon>
        <taxon>Bacilli</taxon>
        <taxon>Bacillales</taxon>
        <taxon>Bacillaceae</taxon>
        <taxon>Bacillus</taxon>
        <taxon>Bacillus cereus group</taxon>
    </lineage>
</organism>
<protein>
    <submittedName>
        <fullName evidence="1">Uncharacterized protein</fullName>
    </submittedName>
</protein>
<evidence type="ECO:0000313" key="1">
    <source>
        <dbReference type="EMBL" id="EOP67413.1"/>
    </source>
</evidence>
<comment type="caution">
    <text evidence="1">The sequence shown here is derived from an EMBL/GenBank/DDBJ whole genome shotgun (WGS) entry which is preliminary data.</text>
</comment>
<evidence type="ECO:0000313" key="2">
    <source>
        <dbReference type="Proteomes" id="UP000014019"/>
    </source>
</evidence>
<accession>R8QAJ7</accession>